<dbReference type="Pfam" id="PF13450">
    <property type="entry name" value="NAD_binding_8"/>
    <property type="match status" value="1"/>
</dbReference>
<dbReference type="SUPFAM" id="SSF51905">
    <property type="entry name" value="FAD/NAD(P)-binding domain"/>
    <property type="match status" value="1"/>
</dbReference>
<proteinExistence type="predicted"/>
<comment type="caution">
    <text evidence="7">The sequence shown here is derived from an EMBL/GenBank/DDBJ whole genome shotgun (WGS) entry which is preliminary data.</text>
</comment>
<accession>A0ABR3WDG4</accession>
<evidence type="ECO:0000256" key="5">
    <source>
        <dbReference type="ARBA" id="ARBA00023033"/>
    </source>
</evidence>
<keyword evidence="4" id="KW-0560">Oxidoreductase</keyword>
<dbReference type="Pfam" id="PF01494">
    <property type="entry name" value="FAD_binding_3"/>
    <property type="match status" value="1"/>
</dbReference>
<feature type="domain" description="FAD-binding" evidence="6">
    <location>
        <begin position="279"/>
        <end position="333"/>
    </location>
</feature>
<name>A0ABR3WDG4_9PEZI</name>
<dbReference type="PANTHER" id="PTHR47178">
    <property type="entry name" value="MONOOXYGENASE, FAD-BINDING"/>
    <property type="match status" value="1"/>
</dbReference>
<dbReference type="EMBL" id="JAWRVE010000099">
    <property type="protein sequence ID" value="KAL1859505.1"/>
    <property type="molecule type" value="Genomic_DNA"/>
</dbReference>
<dbReference type="Gene3D" id="3.50.50.60">
    <property type="entry name" value="FAD/NAD(P)-binding domain"/>
    <property type="match status" value="1"/>
</dbReference>
<reference evidence="7 8" key="1">
    <citation type="journal article" date="2024" name="IMA Fungus">
        <title>IMA Genome - F19 : A genome assembly and annotation guide to empower mycologists, including annotated draft genome sequences of Ceratocystis pirilliformis, Diaporthe australafricana, Fusarium ophioides, Paecilomyces lecythidis, and Sporothrix stenoceras.</title>
        <authorList>
            <person name="Aylward J."/>
            <person name="Wilson A.M."/>
            <person name="Visagie C.M."/>
            <person name="Spraker J."/>
            <person name="Barnes I."/>
            <person name="Buitendag C."/>
            <person name="Ceriani C."/>
            <person name="Del Mar Angel L."/>
            <person name="du Plessis D."/>
            <person name="Fuchs T."/>
            <person name="Gasser K."/>
            <person name="Kramer D."/>
            <person name="Li W."/>
            <person name="Munsamy K."/>
            <person name="Piso A."/>
            <person name="Price J.L."/>
            <person name="Sonnekus B."/>
            <person name="Thomas C."/>
            <person name="van der Nest A."/>
            <person name="van Dijk A."/>
            <person name="van Heerden A."/>
            <person name="van Vuuren N."/>
            <person name="Yilmaz N."/>
            <person name="Duong T.A."/>
            <person name="van der Merwe N.A."/>
            <person name="Wingfield M.J."/>
            <person name="Wingfield B.D."/>
        </authorList>
    </citation>
    <scope>NUCLEOTIDE SEQUENCE [LARGE SCALE GENOMIC DNA]</scope>
    <source>
        <strain evidence="7 8">CMW 18300</strain>
    </source>
</reference>
<evidence type="ECO:0000313" key="7">
    <source>
        <dbReference type="EMBL" id="KAL1859505.1"/>
    </source>
</evidence>
<evidence type="ECO:0000259" key="6">
    <source>
        <dbReference type="Pfam" id="PF01494"/>
    </source>
</evidence>
<dbReference type="InterPro" id="IPR036188">
    <property type="entry name" value="FAD/NAD-bd_sf"/>
</dbReference>
<organism evidence="7 8">
    <name type="scientific">Diaporthe australafricana</name>
    <dbReference type="NCBI Taxonomy" id="127596"/>
    <lineage>
        <taxon>Eukaryota</taxon>
        <taxon>Fungi</taxon>
        <taxon>Dikarya</taxon>
        <taxon>Ascomycota</taxon>
        <taxon>Pezizomycotina</taxon>
        <taxon>Sordariomycetes</taxon>
        <taxon>Sordariomycetidae</taxon>
        <taxon>Diaporthales</taxon>
        <taxon>Diaporthaceae</taxon>
        <taxon>Diaporthe</taxon>
    </lineage>
</organism>
<dbReference type="PRINTS" id="PR00420">
    <property type="entry name" value="RNGMNOXGNASE"/>
</dbReference>
<sequence>MTGPKPHVLIVGGGIGGLTLAQCLRKKGISFEIFERDPDWRTSGWCIYIHSIIPELLAAMPDDVPDLALTNHLLPLDLPSQFTVYLGHQPGGRYGVTSRGTLDMIRANRAMLRQFLATKIPCQMGKRAVSFEESSESVTVQFEDGTSATGSILVRDLLLGQETKPQPIPVANIGGEVTLSGSDFENELRLGHSTRSDVLSEPAEPGLPAIRLFSSLKRVLPDGVSGEYYWFVMWFDDTIASPAHWIRTASTEELHDFVIRTTRGMAPEARRIVDLTSASTLRGDPFPQRALKVPELPTGRVTLLGDAAHCMPPTRGEAGVHAMRDALKLAESIGNINAINDVEGSSTKMAVAIYNEEMIRRGSIAVQKNIDANKLNAKSMGWGGRDFEPLEEEHISLQNVGRLNMALV</sequence>
<evidence type="ECO:0000256" key="4">
    <source>
        <dbReference type="ARBA" id="ARBA00023002"/>
    </source>
</evidence>
<keyword evidence="5" id="KW-0503">Monooxygenase</keyword>
<evidence type="ECO:0000256" key="3">
    <source>
        <dbReference type="ARBA" id="ARBA00022827"/>
    </source>
</evidence>
<keyword evidence="3" id="KW-0274">FAD</keyword>
<evidence type="ECO:0000256" key="2">
    <source>
        <dbReference type="ARBA" id="ARBA00022630"/>
    </source>
</evidence>
<dbReference type="InterPro" id="IPR002938">
    <property type="entry name" value="FAD-bd"/>
</dbReference>
<evidence type="ECO:0000256" key="1">
    <source>
        <dbReference type="ARBA" id="ARBA00001974"/>
    </source>
</evidence>
<keyword evidence="2" id="KW-0285">Flavoprotein</keyword>
<dbReference type="PANTHER" id="PTHR47178:SF6">
    <property type="entry name" value="FAD-BINDING DOMAIN-CONTAINING PROTEIN"/>
    <property type="match status" value="1"/>
</dbReference>
<keyword evidence="8" id="KW-1185">Reference proteome</keyword>
<comment type="cofactor">
    <cofactor evidence="1">
        <name>FAD</name>
        <dbReference type="ChEBI" id="CHEBI:57692"/>
    </cofactor>
</comment>
<dbReference type="Proteomes" id="UP001583177">
    <property type="component" value="Unassembled WGS sequence"/>
</dbReference>
<evidence type="ECO:0000313" key="8">
    <source>
        <dbReference type="Proteomes" id="UP001583177"/>
    </source>
</evidence>
<protein>
    <recommendedName>
        <fullName evidence="6">FAD-binding domain-containing protein</fullName>
    </recommendedName>
</protein>
<gene>
    <name evidence="7" type="ORF">Daus18300_009650</name>
</gene>